<dbReference type="AlphaFoldDB" id="A0A238WVS0"/>
<protein>
    <submittedName>
        <fullName evidence="2">Demethylmenaquinone methyltransferase / 2-methoxy-6-polyprenyl-1,4-benzoquinol methylase</fullName>
    </submittedName>
</protein>
<dbReference type="PANTHER" id="PTHR43591">
    <property type="entry name" value="METHYLTRANSFERASE"/>
    <property type="match status" value="1"/>
</dbReference>
<dbReference type="RefSeq" id="WP_089385046.1">
    <property type="nucleotide sequence ID" value="NZ_FZNQ01000010.1"/>
</dbReference>
<dbReference type="Proteomes" id="UP000198397">
    <property type="component" value="Unassembled WGS sequence"/>
</dbReference>
<dbReference type="SUPFAM" id="SSF53335">
    <property type="entry name" value="S-adenosyl-L-methionine-dependent methyltransferases"/>
    <property type="match status" value="1"/>
</dbReference>
<dbReference type="CDD" id="cd02440">
    <property type="entry name" value="AdoMet_MTases"/>
    <property type="match status" value="1"/>
</dbReference>
<dbReference type="InterPro" id="IPR013216">
    <property type="entry name" value="Methyltransf_11"/>
</dbReference>
<dbReference type="Gene3D" id="3.40.50.150">
    <property type="entry name" value="Vaccinia Virus protein VP39"/>
    <property type="match status" value="1"/>
</dbReference>
<dbReference type="InterPro" id="IPR029063">
    <property type="entry name" value="SAM-dependent_MTases_sf"/>
</dbReference>
<sequence>MFGPGDLGFFERVAPLYDLVMPPASGTALADGLAHAERPIERLLDVGGGSGRAAAAITGPEVTVVDASPRMLGRARRVRGLDAMAGDASRLPVRDDAVDAVMIVDALHHFPDADATLAEVARVLAPGGVLVVREFDPTHPLGRAIELGEELVGMQSTFFSPDRLADDLAPHGFRPSVIERGFGYTVVGVRLDGSMSVGSMSVGSK</sequence>
<evidence type="ECO:0000313" key="2">
    <source>
        <dbReference type="EMBL" id="SNR50528.1"/>
    </source>
</evidence>
<organism evidence="2 3">
    <name type="scientific">Halorubrum vacuolatum</name>
    <name type="common">Natronobacterium vacuolatum</name>
    <dbReference type="NCBI Taxonomy" id="63740"/>
    <lineage>
        <taxon>Archaea</taxon>
        <taxon>Methanobacteriati</taxon>
        <taxon>Methanobacteriota</taxon>
        <taxon>Stenosarchaea group</taxon>
        <taxon>Halobacteria</taxon>
        <taxon>Halobacteriales</taxon>
        <taxon>Haloferacaceae</taxon>
        <taxon>Halorubrum</taxon>
    </lineage>
</organism>
<keyword evidence="3" id="KW-1185">Reference proteome</keyword>
<gene>
    <name evidence="2" type="ORF">SAMN06264855_110102</name>
</gene>
<accession>A0A238WVS0</accession>
<proteinExistence type="predicted"/>
<feature type="domain" description="Methyltransferase type 11" evidence="1">
    <location>
        <begin position="44"/>
        <end position="132"/>
    </location>
</feature>
<reference evidence="2 3" key="1">
    <citation type="submission" date="2017-06" db="EMBL/GenBank/DDBJ databases">
        <authorList>
            <person name="Kim H.J."/>
            <person name="Triplett B.A."/>
        </authorList>
    </citation>
    <scope>NUCLEOTIDE SEQUENCE [LARGE SCALE GENOMIC DNA]</scope>
    <source>
        <strain evidence="2 3">DSM 8800</strain>
    </source>
</reference>
<dbReference type="GO" id="GO:0008757">
    <property type="term" value="F:S-adenosylmethionine-dependent methyltransferase activity"/>
    <property type="evidence" value="ECO:0007669"/>
    <property type="project" value="InterPro"/>
</dbReference>
<keyword evidence="2" id="KW-0489">Methyltransferase</keyword>
<dbReference type="Pfam" id="PF08241">
    <property type="entry name" value="Methyltransf_11"/>
    <property type="match status" value="1"/>
</dbReference>
<dbReference type="OrthoDB" id="1018at2157"/>
<dbReference type="PANTHER" id="PTHR43591:SF24">
    <property type="entry name" value="2-METHOXY-6-POLYPRENYL-1,4-BENZOQUINOL METHYLASE, MITOCHONDRIAL"/>
    <property type="match status" value="1"/>
</dbReference>
<name>A0A238WVS0_HALVU</name>
<keyword evidence="2" id="KW-0808">Transferase</keyword>
<dbReference type="EMBL" id="FZNQ01000010">
    <property type="protein sequence ID" value="SNR50528.1"/>
    <property type="molecule type" value="Genomic_DNA"/>
</dbReference>
<dbReference type="GO" id="GO:0032259">
    <property type="term" value="P:methylation"/>
    <property type="evidence" value="ECO:0007669"/>
    <property type="project" value="UniProtKB-KW"/>
</dbReference>
<evidence type="ECO:0000259" key="1">
    <source>
        <dbReference type="Pfam" id="PF08241"/>
    </source>
</evidence>
<evidence type="ECO:0000313" key="3">
    <source>
        <dbReference type="Proteomes" id="UP000198397"/>
    </source>
</evidence>